<name>A0A183F5Q0_HELPZ</name>
<dbReference type="OrthoDB" id="2018833at2759"/>
<dbReference type="InterPro" id="IPR004733">
    <property type="entry name" value="PurM_cligase"/>
</dbReference>
<dbReference type="InterPro" id="IPR036676">
    <property type="entry name" value="PurM-like_C_sf"/>
</dbReference>
<dbReference type="GO" id="GO:0004641">
    <property type="term" value="F:phosphoribosylformylglycinamidine cyclo-ligase activity"/>
    <property type="evidence" value="ECO:0007669"/>
    <property type="project" value="UniProtKB-EC"/>
</dbReference>
<dbReference type="EMBL" id="UZAH01001647">
    <property type="protein sequence ID" value="VDO19875.1"/>
    <property type="molecule type" value="Genomic_DNA"/>
</dbReference>
<accession>A0A3P7X255</accession>
<dbReference type="InterPro" id="IPR036921">
    <property type="entry name" value="PurM-like_N_sf"/>
</dbReference>
<dbReference type="GO" id="GO:0046084">
    <property type="term" value="P:adenine biosynthetic process"/>
    <property type="evidence" value="ECO:0007669"/>
    <property type="project" value="TreeGrafter"/>
</dbReference>
<comment type="pathway">
    <text evidence="1">Purine metabolism; IMP biosynthesis via de novo pathway; 5-amino-1-(5-phospho-D-ribosyl)imidazole from N(2)-formyl-N(1)-(5-phospho-D-ribosyl)glycinamide: step 2/2.</text>
</comment>
<dbReference type="Pfam" id="PF02769">
    <property type="entry name" value="AIRS_C"/>
    <property type="match status" value="1"/>
</dbReference>
<evidence type="ECO:0000259" key="6">
    <source>
        <dbReference type="Pfam" id="PF02769"/>
    </source>
</evidence>
<dbReference type="WBParaSite" id="HPBE_0000149201-mRNA-1">
    <property type="protein sequence ID" value="HPBE_0000149201-mRNA-1"/>
    <property type="gene ID" value="HPBE_0000149201"/>
</dbReference>
<protein>
    <recommendedName>
        <fullName evidence="2">phosphoribosylformylglycinamidine cyclo-ligase</fullName>
        <ecNumber evidence="2">6.3.3.1</ecNumber>
    </recommendedName>
</protein>
<keyword evidence="5" id="KW-0067">ATP-binding</keyword>
<dbReference type="SUPFAM" id="SSF56042">
    <property type="entry name" value="PurM C-terminal domain-like"/>
    <property type="match status" value="1"/>
</dbReference>
<dbReference type="EC" id="6.3.3.1" evidence="2"/>
<evidence type="ECO:0000256" key="5">
    <source>
        <dbReference type="ARBA" id="ARBA00022840"/>
    </source>
</evidence>
<evidence type="ECO:0000256" key="3">
    <source>
        <dbReference type="ARBA" id="ARBA00022598"/>
    </source>
</evidence>
<sequence>MGDYSSIGYDVVGMCVNDVLCHCAAPIAFVDYYVSGRLDRKRARSVVASIAKACVESDCSLVGQVLLTGTRLYVRPVLPLLREGLVKGCAHITGGGITENAIRILNRDGPLAMEVDAASWKKPKMFNWLSAMGPVEPEMMLRTFNCGIGMVLVVAASHVDSVMQRLLDSGEFPICIGNIVRRQGSERNFLLFEMTVFCYYVNANTALI</sequence>
<dbReference type="Proteomes" id="UP000050761">
    <property type="component" value="Unassembled WGS sequence"/>
</dbReference>
<organism evidence="8 9">
    <name type="scientific">Heligmosomoides polygyrus</name>
    <name type="common">Parasitic roundworm</name>
    <dbReference type="NCBI Taxonomy" id="6339"/>
    <lineage>
        <taxon>Eukaryota</taxon>
        <taxon>Metazoa</taxon>
        <taxon>Ecdysozoa</taxon>
        <taxon>Nematoda</taxon>
        <taxon>Chromadorea</taxon>
        <taxon>Rhabditida</taxon>
        <taxon>Rhabditina</taxon>
        <taxon>Rhabditomorpha</taxon>
        <taxon>Strongyloidea</taxon>
        <taxon>Heligmosomidae</taxon>
        <taxon>Heligmosomoides</taxon>
    </lineage>
</organism>
<dbReference type="Gene3D" id="3.90.650.10">
    <property type="entry name" value="PurM-like C-terminal domain"/>
    <property type="match status" value="1"/>
</dbReference>
<evidence type="ECO:0000256" key="2">
    <source>
        <dbReference type="ARBA" id="ARBA00013047"/>
    </source>
</evidence>
<dbReference type="InterPro" id="IPR010918">
    <property type="entry name" value="PurM-like_C_dom"/>
</dbReference>
<proteinExistence type="predicted"/>
<evidence type="ECO:0000313" key="7">
    <source>
        <dbReference type="EMBL" id="VDO19875.1"/>
    </source>
</evidence>
<dbReference type="GO" id="GO:0006189">
    <property type="term" value="P:'de novo' IMP biosynthetic process"/>
    <property type="evidence" value="ECO:0007669"/>
    <property type="project" value="UniProtKB-UniPathway"/>
</dbReference>
<evidence type="ECO:0000256" key="4">
    <source>
        <dbReference type="ARBA" id="ARBA00022741"/>
    </source>
</evidence>
<accession>A0A183F5Q0</accession>
<dbReference type="PANTHER" id="PTHR10520">
    <property type="entry name" value="TRIFUNCTIONAL PURINE BIOSYNTHETIC PROTEIN ADENOSINE-3-RELATED"/>
    <property type="match status" value="1"/>
</dbReference>
<keyword evidence="8" id="KW-1185">Reference proteome</keyword>
<keyword evidence="3" id="KW-0436">Ligase</keyword>
<dbReference type="GO" id="GO:0005829">
    <property type="term" value="C:cytosol"/>
    <property type="evidence" value="ECO:0007669"/>
    <property type="project" value="TreeGrafter"/>
</dbReference>
<reference evidence="7 8" key="1">
    <citation type="submission" date="2018-11" db="EMBL/GenBank/DDBJ databases">
        <authorList>
            <consortium name="Pathogen Informatics"/>
        </authorList>
    </citation>
    <scope>NUCLEOTIDE SEQUENCE [LARGE SCALE GENOMIC DNA]</scope>
</reference>
<evidence type="ECO:0000313" key="9">
    <source>
        <dbReference type="WBParaSite" id="HPBE_0000149201-mRNA-1"/>
    </source>
</evidence>
<evidence type="ECO:0000313" key="8">
    <source>
        <dbReference type="Proteomes" id="UP000050761"/>
    </source>
</evidence>
<dbReference type="GO" id="GO:0005524">
    <property type="term" value="F:ATP binding"/>
    <property type="evidence" value="ECO:0007669"/>
    <property type="project" value="UniProtKB-KW"/>
</dbReference>
<feature type="domain" description="PurM-like C-terminal" evidence="6">
    <location>
        <begin position="58"/>
        <end position="184"/>
    </location>
</feature>
<dbReference type="AlphaFoldDB" id="A0A183F5Q0"/>
<gene>
    <name evidence="7" type="ORF">HPBE_LOCUS1493</name>
</gene>
<dbReference type="SUPFAM" id="SSF55326">
    <property type="entry name" value="PurM N-terminal domain-like"/>
    <property type="match status" value="1"/>
</dbReference>
<reference evidence="9" key="2">
    <citation type="submission" date="2019-09" db="UniProtKB">
        <authorList>
            <consortium name="WormBaseParasite"/>
        </authorList>
    </citation>
    <scope>IDENTIFICATION</scope>
</reference>
<evidence type="ECO:0000256" key="1">
    <source>
        <dbReference type="ARBA" id="ARBA00004686"/>
    </source>
</evidence>
<dbReference type="GO" id="GO:0004637">
    <property type="term" value="F:phosphoribosylamine-glycine ligase activity"/>
    <property type="evidence" value="ECO:0007669"/>
    <property type="project" value="TreeGrafter"/>
</dbReference>
<keyword evidence="4" id="KW-0547">Nucleotide-binding</keyword>
<dbReference type="UniPathway" id="UPA00074">
    <property type="reaction ID" value="UER00129"/>
</dbReference>
<dbReference type="PANTHER" id="PTHR10520:SF12">
    <property type="entry name" value="TRIFUNCTIONAL PURINE BIOSYNTHETIC PROTEIN ADENOSINE-3"/>
    <property type="match status" value="1"/>
</dbReference>